<reference evidence="2" key="1">
    <citation type="submission" date="2021-02" db="EMBL/GenBank/DDBJ databases">
        <authorList>
            <person name="Nowell W R."/>
        </authorList>
    </citation>
    <scope>NUCLEOTIDE SEQUENCE</scope>
</reference>
<dbReference type="AlphaFoldDB" id="A0A819F4E6"/>
<protein>
    <recommendedName>
        <fullName evidence="1">Zinc-binding loop region of homing endonuclease domain-containing protein</fullName>
    </recommendedName>
</protein>
<evidence type="ECO:0000313" key="2">
    <source>
        <dbReference type="EMBL" id="CAF3860241.1"/>
    </source>
</evidence>
<dbReference type="GO" id="GO:0004519">
    <property type="term" value="F:endonuclease activity"/>
    <property type="evidence" value="ECO:0007669"/>
    <property type="project" value="InterPro"/>
</dbReference>
<dbReference type="InterPro" id="IPR044930">
    <property type="entry name" value="Homing_endonuclease_His-Me"/>
</dbReference>
<evidence type="ECO:0000259" key="1">
    <source>
        <dbReference type="Pfam" id="PF05551"/>
    </source>
</evidence>
<sequence length="202" mass="22632">MSTSPEPNLLYDASINKFTELGNETFHSIFRENHNPPKEVIQKLADDSGVSLRKCQVISSSTGYPAKWTPISHLCDTLGCLRPEHLTDESMGKNTSRQRCAGMVLTIDGDTITGMVPCQHGTEKKSFHLLYIYIDYEQSDSITSSSSSNEQQQSNFYEHGEMHHHTPNRSSLINLCHVEYSPSIRTSVLSPRTTAFHSILLS</sequence>
<comment type="caution">
    <text evidence="2">The sequence shown here is derived from an EMBL/GenBank/DDBJ whole genome shotgun (WGS) entry which is preliminary data.</text>
</comment>
<gene>
    <name evidence="2" type="ORF">OKA104_LOCUS21996</name>
</gene>
<accession>A0A819F4E6</accession>
<dbReference type="InterPro" id="IPR044925">
    <property type="entry name" value="His-Me_finger_sf"/>
</dbReference>
<dbReference type="InterPro" id="IPR008704">
    <property type="entry name" value="Endonuclease_Zinc-binding_loop"/>
</dbReference>
<feature type="domain" description="Zinc-binding loop region of homing endonuclease" evidence="1">
    <location>
        <begin position="69"/>
        <end position="123"/>
    </location>
</feature>
<proteinExistence type="predicted"/>
<dbReference type="Proteomes" id="UP000663881">
    <property type="component" value="Unassembled WGS sequence"/>
</dbReference>
<dbReference type="Gene3D" id="3.90.75.10">
    <property type="entry name" value="Homing Intron 3 (I-ppo) Encoded Endonuclease, Chain A"/>
    <property type="match status" value="1"/>
</dbReference>
<dbReference type="Pfam" id="PF05551">
    <property type="entry name" value="zf-His_Me_endon"/>
    <property type="match status" value="1"/>
</dbReference>
<organism evidence="2 3">
    <name type="scientific">Adineta steineri</name>
    <dbReference type="NCBI Taxonomy" id="433720"/>
    <lineage>
        <taxon>Eukaryota</taxon>
        <taxon>Metazoa</taxon>
        <taxon>Spiralia</taxon>
        <taxon>Gnathifera</taxon>
        <taxon>Rotifera</taxon>
        <taxon>Eurotatoria</taxon>
        <taxon>Bdelloidea</taxon>
        <taxon>Adinetida</taxon>
        <taxon>Adinetidae</taxon>
        <taxon>Adineta</taxon>
    </lineage>
</organism>
<evidence type="ECO:0000313" key="3">
    <source>
        <dbReference type="Proteomes" id="UP000663881"/>
    </source>
</evidence>
<dbReference type="EMBL" id="CAJOAY010001573">
    <property type="protein sequence ID" value="CAF3860241.1"/>
    <property type="molecule type" value="Genomic_DNA"/>
</dbReference>
<dbReference type="SUPFAM" id="SSF54060">
    <property type="entry name" value="His-Me finger endonucleases"/>
    <property type="match status" value="1"/>
</dbReference>
<name>A0A819F4E6_9BILA</name>